<evidence type="ECO:0000313" key="2">
    <source>
        <dbReference type="Proteomes" id="UP001321700"/>
    </source>
</evidence>
<dbReference type="InterPro" id="IPR024079">
    <property type="entry name" value="MetalloPept_cat_dom_sf"/>
</dbReference>
<dbReference type="EMBL" id="JAVBIK010000001">
    <property type="protein sequence ID" value="MDT7517873.1"/>
    <property type="molecule type" value="Genomic_DNA"/>
</dbReference>
<proteinExistence type="predicted"/>
<dbReference type="InterPro" id="IPR042252">
    <property type="entry name" value="MtfA_N"/>
</dbReference>
<dbReference type="Pfam" id="PF06167">
    <property type="entry name" value="Peptidase_M90"/>
    <property type="match status" value="1"/>
</dbReference>
<dbReference type="PANTHER" id="PTHR30164:SF2">
    <property type="entry name" value="PROTEIN MTFA"/>
    <property type="match status" value="1"/>
</dbReference>
<protein>
    <submittedName>
        <fullName evidence="1">Zinc-dependent peptidase</fullName>
    </submittedName>
</protein>
<organism evidence="1 2">
    <name type="scientific">Rhodoferax potami</name>
    <dbReference type="NCBI Taxonomy" id="3068338"/>
    <lineage>
        <taxon>Bacteria</taxon>
        <taxon>Pseudomonadati</taxon>
        <taxon>Pseudomonadota</taxon>
        <taxon>Betaproteobacteria</taxon>
        <taxon>Burkholderiales</taxon>
        <taxon>Comamonadaceae</taxon>
        <taxon>Rhodoferax</taxon>
    </lineage>
</organism>
<dbReference type="SUPFAM" id="SSF55486">
    <property type="entry name" value="Metalloproteases ('zincins'), catalytic domain"/>
    <property type="match status" value="1"/>
</dbReference>
<sequence>MAFLIFCLAALLLLIGLLGYPRWMRWRRERLQQQPFPPGWRKHLRKRVPMFARLPADLQLQLKKHIQVFVAEKTFIGCDGLQVTEEMRVVVAANACLLLLNRTRGLPADYFAGVRQILLYPAAFVVQRKHTDAAGVHHAEQRSLAGESWSEGQVILSWQDVLQGAADAHDGRNVVIHEFAHQLDQENGQAIGAPMPLPGDADHHPARWKAVFTAAYERLQGEAFMHEQVLLDHYGAQDPAEFFSVATEAFFEQGAALRSYDAALYRELQGYFKVDPSSW</sequence>
<gene>
    <name evidence="1" type="ORF">RAE19_03815</name>
</gene>
<dbReference type="InterPro" id="IPR010384">
    <property type="entry name" value="MtfA_fam"/>
</dbReference>
<dbReference type="RefSeq" id="WP_313873673.1">
    <property type="nucleotide sequence ID" value="NZ_JAVBIK010000001.1"/>
</dbReference>
<comment type="caution">
    <text evidence="1">The sequence shown here is derived from an EMBL/GenBank/DDBJ whole genome shotgun (WGS) entry which is preliminary data.</text>
</comment>
<dbReference type="Proteomes" id="UP001321700">
    <property type="component" value="Unassembled WGS sequence"/>
</dbReference>
<evidence type="ECO:0000313" key="1">
    <source>
        <dbReference type="EMBL" id="MDT7517873.1"/>
    </source>
</evidence>
<keyword evidence="2" id="KW-1185">Reference proteome</keyword>
<dbReference type="Gene3D" id="1.10.472.150">
    <property type="entry name" value="Glucose-regulated metallo-peptidase M90, N-terminal domain"/>
    <property type="match status" value="1"/>
</dbReference>
<accession>A0ABU3KKI1</accession>
<name>A0ABU3KKI1_9BURK</name>
<reference evidence="1 2" key="1">
    <citation type="submission" date="2023-08" db="EMBL/GenBank/DDBJ databases">
        <title>Rhodoferax potami sp. nov. and Rhodoferax mekongensis sp. nov., isolated from the Mekong River in Thailand.</title>
        <authorList>
            <person name="Kitikhun S."/>
            <person name="Charoenyingcharoen P."/>
            <person name="Siriarchawattana P."/>
            <person name="Likhitrattanapisal S."/>
            <person name="Nilsakha T."/>
            <person name="Chanpet A."/>
            <person name="Rattanawaree P."/>
            <person name="Ingsriswang S."/>
        </authorList>
    </citation>
    <scope>NUCLEOTIDE SEQUENCE [LARGE SCALE GENOMIC DNA]</scope>
    <source>
        <strain evidence="1 2">TBRC 17660</strain>
    </source>
</reference>
<dbReference type="Gene3D" id="3.40.390.10">
    <property type="entry name" value="Collagenase (Catalytic Domain)"/>
    <property type="match status" value="1"/>
</dbReference>
<dbReference type="CDD" id="cd20169">
    <property type="entry name" value="Peptidase_M90_mtfA"/>
    <property type="match status" value="1"/>
</dbReference>
<dbReference type="PANTHER" id="PTHR30164">
    <property type="entry name" value="MTFA PEPTIDASE"/>
    <property type="match status" value="1"/>
</dbReference>